<dbReference type="InterPro" id="IPR017871">
    <property type="entry name" value="ABC_transporter-like_CS"/>
</dbReference>
<evidence type="ECO:0000256" key="3">
    <source>
        <dbReference type="ARBA" id="ARBA00022840"/>
    </source>
</evidence>
<keyword evidence="6" id="KW-1185">Reference proteome</keyword>
<dbReference type="SMART" id="SM00382">
    <property type="entry name" value="AAA"/>
    <property type="match status" value="1"/>
</dbReference>
<protein>
    <submittedName>
        <fullName evidence="5">ABC-2 type transport system ATP-binding protein</fullName>
    </submittedName>
</protein>
<dbReference type="InterPro" id="IPR051782">
    <property type="entry name" value="ABC_Transporter_VariousFunc"/>
</dbReference>
<evidence type="ECO:0000259" key="4">
    <source>
        <dbReference type="PROSITE" id="PS50893"/>
    </source>
</evidence>
<gene>
    <name evidence="5" type="ORF">QOZ93_002076</name>
</gene>
<keyword evidence="1" id="KW-0813">Transport</keyword>
<dbReference type="InterPro" id="IPR027417">
    <property type="entry name" value="P-loop_NTPase"/>
</dbReference>
<dbReference type="Gene3D" id="3.40.50.300">
    <property type="entry name" value="P-loop containing nucleotide triphosphate hydrolases"/>
    <property type="match status" value="1"/>
</dbReference>
<dbReference type="PANTHER" id="PTHR42939:SF1">
    <property type="entry name" value="ABC TRANSPORTER ATP-BINDING PROTEIN ALBC-RELATED"/>
    <property type="match status" value="1"/>
</dbReference>
<dbReference type="InterPro" id="IPR003439">
    <property type="entry name" value="ABC_transporter-like_ATP-bd"/>
</dbReference>
<organism evidence="5 6">
    <name type="scientific">Hathewaya limosa</name>
    <name type="common">Clostridium limosum</name>
    <dbReference type="NCBI Taxonomy" id="1536"/>
    <lineage>
        <taxon>Bacteria</taxon>
        <taxon>Bacillati</taxon>
        <taxon>Bacillota</taxon>
        <taxon>Clostridia</taxon>
        <taxon>Eubacteriales</taxon>
        <taxon>Clostridiaceae</taxon>
        <taxon>Hathewaya</taxon>
    </lineage>
</organism>
<dbReference type="InterPro" id="IPR003593">
    <property type="entry name" value="AAA+_ATPase"/>
</dbReference>
<evidence type="ECO:0000256" key="1">
    <source>
        <dbReference type="ARBA" id="ARBA00022448"/>
    </source>
</evidence>
<feature type="domain" description="ABC transporter" evidence="4">
    <location>
        <begin position="1"/>
        <end position="230"/>
    </location>
</feature>
<dbReference type="EMBL" id="JAUSWN010000017">
    <property type="protein sequence ID" value="MDQ0480328.1"/>
    <property type="molecule type" value="Genomic_DNA"/>
</dbReference>
<evidence type="ECO:0000256" key="2">
    <source>
        <dbReference type="ARBA" id="ARBA00022741"/>
    </source>
</evidence>
<dbReference type="Proteomes" id="UP001224418">
    <property type="component" value="Unassembled WGS sequence"/>
</dbReference>
<dbReference type="SUPFAM" id="SSF52540">
    <property type="entry name" value="P-loop containing nucleoside triphosphate hydrolases"/>
    <property type="match status" value="1"/>
</dbReference>
<dbReference type="Pfam" id="PF00005">
    <property type="entry name" value="ABC_tran"/>
    <property type="match status" value="1"/>
</dbReference>
<sequence length="298" mass="33709">MRILEIKNLNKSYKQNVLNNVSFNIEEGEIVGLVGPNGVGKTTLMKIISRLLKADSGEVKVCNISNKGNRKEYLKNFSCIIETPALYESLTGYDNIDFIRKINKISKEDMDKALEFVGIGKKIHEKVKNYSLGMKQRLALGISLLTEPKLLILDEPTNGLDPTGVIEFRELLISLAKKKNISILISSHILSDLDKVCSKVLFLKDGKVIESNINTPKEEIQNILLTVESSKDILLKIRQIDFINNADIIENNKISILIDKKKTSKFLEELYNKKIVYSDIEIIKDSMENLYTQVYGGK</sequence>
<comment type="caution">
    <text evidence="5">The sequence shown here is derived from an EMBL/GenBank/DDBJ whole genome shotgun (WGS) entry which is preliminary data.</text>
</comment>
<dbReference type="PANTHER" id="PTHR42939">
    <property type="entry name" value="ABC TRANSPORTER ATP-BINDING PROTEIN ALBC-RELATED"/>
    <property type="match status" value="1"/>
</dbReference>
<dbReference type="RefSeq" id="WP_307356246.1">
    <property type="nucleotide sequence ID" value="NZ_BAAACJ010000013.1"/>
</dbReference>
<reference evidence="5 6" key="1">
    <citation type="submission" date="2023-07" db="EMBL/GenBank/DDBJ databases">
        <title>Genomic Encyclopedia of Type Strains, Phase IV (KMG-IV): sequencing the most valuable type-strain genomes for metagenomic binning, comparative biology and taxonomic classification.</title>
        <authorList>
            <person name="Goeker M."/>
        </authorList>
    </citation>
    <scope>NUCLEOTIDE SEQUENCE [LARGE SCALE GENOMIC DNA]</scope>
    <source>
        <strain evidence="5 6">DSM 1400</strain>
    </source>
</reference>
<name>A0ABU0JTA4_HATLI</name>
<dbReference type="GO" id="GO:0005524">
    <property type="term" value="F:ATP binding"/>
    <property type="evidence" value="ECO:0007669"/>
    <property type="project" value="UniProtKB-KW"/>
</dbReference>
<dbReference type="PROSITE" id="PS50893">
    <property type="entry name" value="ABC_TRANSPORTER_2"/>
    <property type="match status" value="1"/>
</dbReference>
<accession>A0ABU0JTA4</accession>
<evidence type="ECO:0000313" key="6">
    <source>
        <dbReference type="Proteomes" id="UP001224418"/>
    </source>
</evidence>
<proteinExistence type="predicted"/>
<evidence type="ECO:0000313" key="5">
    <source>
        <dbReference type="EMBL" id="MDQ0480328.1"/>
    </source>
</evidence>
<dbReference type="PROSITE" id="PS00211">
    <property type="entry name" value="ABC_TRANSPORTER_1"/>
    <property type="match status" value="1"/>
</dbReference>
<keyword evidence="3 5" id="KW-0067">ATP-binding</keyword>
<keyword evidence="2" id="KW-0547">Nucleotide-binding</keyword>